<proteinExistence type="predicted"/>
<dbReference type="EMBL" id="FNAG01000001">
    <property type="protein sequence ID" value="SDD08724.1"/>
    <property type="molecule type" value="Genomic_DNA"/>
</dbReference>
<keyword evidence="2" id="KW-1185">Reference proteome</keyword>
<evidence type="ECO:0000313" key="1">
    <source>
        <dbReference type="EMBL" id="SDD08724.1"/>
    </source>
</evidence>
<protein>
    <recommendedName>
        <fullName evidence="3">VWA domain containing CoxE-like protein</fullName>
    </recommendedName>
</protein>
<name>A0A1G6RWF6_9GAMM</name>
<evidence type="ECO:0008006" key="3">
    <source>
        <dbReference type="Google" id="ProtNLM"/>
    </source>
</evidence>
<dbReference type="OrthoDB" id="9764216at2"/>
<sequence>MFIGLFERLRSSGVPVSLRELLDLHAALEQGLAFADLEELHGLARALLVKDERHFDRFDRAFGQWLAAQEVIGEGLRAEVPPEWLQRAVQRQLSDEEKALIESLGGLDKLLEAFRERLAEQKDKHSGGNRWIGTGGTSPFGAHGYHPEGIRLGSQSAGHRRAAKVWEQRNFRDLDDSVELNTRSIKLALRRLRRFAREGAATELDLDGTLAGTARNAGLLDIRLRPERHNAVKVLLLLDIGGSMDDHVRVCEELFSAARSEFKHIEHYYFHNCVYESVWRSNARRHSERTSTLDLIHRLPADWRLVIVGDAAMAPYEITHVHGSVEHDNAEAGAAWLQRLFAHFRRAAWINPLPRPAWDYTVSVGLVRQLIEQRMYPMSLRGLDEAIRTLSR</sequence>
<dbReference type="PANTHER" id="PTHR39338:SF7">
    <property type="entry name" value="BLL6692 PROTEIN"/>
    <property type="match status" value="1"/>
</dbReference>
<dbReference type="Proteomes" id="UP000199603">
    <property type="component" value="Unassembled WGS sequence"/>
</dbReference>
<dbReference type="AlphaFoldDB" id="A0A1G6RWF6"/>
<accession>A0A1G6RWF6</accession>
<organism evidence="1 2">
    <name type="scientific">Aquimonas voraii</name>
    <dbReference type="NCBI Taxonomy" id="265719"/>
    <lineage>
        <taxon>Bacteria</taxon>
        <taxon>Pseudomonadati</taxon>
        <taxon>Pseudomonadota</taxon>
        <taxon>Gammaproteobacteria</taxon>
        <taxon>Lysobacterales</taxon>
        <taxon>Lysobacteraceae</taxon>
        <taxon>Aquimonas</taxon>
    </lineage>
</organism>
<gene>
    <name evidence="1" type="ORF">SAMN04488509_101130</name>
</gene>
<dbReference type="Pfam" id="PF05762">
    <property type="entry name" value="VWA_CoxE"/>
    <property type="match status" value="1"/>
</dbReference>
<dbReference type="InterPro" id="IPR008912">
    <property type="entry name" value="Uncharacterised_CoxE"/>
</dbReference>
<dbReference type="PANTHER" id="PTHR39338">
    <property type="entry name" value="BLL5662 PROTEIN-RELATED"/>
    <property type="match status" value="1"/>
</dbReference>
<dbReference type="RefSeq" id="WP_091237618.1">
    <property type="nucleotide sequence ID" value="NZ_FNAG01000001.1"/>
</dbReference>
<evidence type="ECO:0000313" key="2">
    <source>
        <dbReference type="Proteomes" id="UP000199603"/>
    </source>
</evidence>
<reference evidence="1 2" key="1">
    <citation type="submission" date="2016-10" db="EMBL/GenBank/DDBJ databases">
        <authorList>
            <person name="de Groot N.N."/>
        </authorList>
    </citation>
    <scope>NUCLEOTIDE SEQUENCE [LARGE SCALE GENOMIC DNA]</scope>
    <source>
        <strain evidence="1 2">DSM 16957</strain>
    </source>
</reference>